<dbReference type="Proteomes" id="UP001600888">
    <property type="component" value="Unassembled WGS sequence"/>
</dbReference>
<protein>
    <submittedName>
        <fullName evidence="2">Uncharacterized protein</fullName>
    </submittedName>
</protein>
<name>A0ABR4EIW2_9PEZI</name>
<proteinExistence type="predicted"/>
<organism evidence="2 3">
    <name type="scientific">Diaporthe vaccinii</name>
    <dbReference type="NCBI Taxonomy" id="105482"/>
    <lineage>
        <taxon>Eukaryota</taxon>
        <taxon>Fungi</taxon>
        <taxon>Dikarya</taxon>
        <taxon>Ascomycota</taxon>
        <taxon>Pezizomycotina</taxon>
        <taxon>Sordariomycetes</taxon>
        <taxon>Sordariomycetidae</taxon>
        <taxon>Diaporthales</taxon>
        <taxon>Diaporthaceae</taxon>
        <taxon>Diaporthe</taxon>
        <taxon>Diaporthe eres species complex</taxon>
    </lineage>
</organism>
<gene>
    <name evidence="2" type="ORF">FJTKL_10985</name>
</gene>
<comment type="caution">
    <text evidence="2">The sequence shown here is derived from an EMBL/GenBank/DDBJ whole genome shotgun (WGS) entry which is preliminary data.</text>
</comment>
<keyword evidence="3" id="KW-1185">Reference proteome</keyword>
<evidence type="ECO:0000256" key="1">
    <source>
        <dbReference type="SAM" id="MobiDB-lite"/>
    </source>
</evidence>
<accession>A0ABR4EIW2</accession>
<feature type="region of interest" description="Disordered" evidence="1">
    <location>
        <begin position="38"/>
        <end position="77"/>
    </location>
</feature>
<evidence type="ECO:0000313" key="2">
    <source>
        <dbReference type="EMBL" id="KAL2282382.1"/>
    </source>
</evidence>
<reference evidence="2 3" key="1">
    <citation type="submission" date="2024-03" db="EMBL/GenBank/DDBJ databases">
        <title>A high-quality draft genome sequence of Diaporthe vaccinii, a causative agent of upright dieback and viscid rot disease in cranberry plants.</title>
        <authorList>
            <person name="Sarrasin M."/>
            <person name="Lang B.F."/>
            <person name="Burger G."/>
        </authorList>
    </citation>
    <scope>NUCLEOTIDE SEQUENCE [LARGE SCALE GENOMIC DNA]</scope>
    <source>
        <strain evidence="2 3">IS7</strain>
    </source>
</reference>
<evidence type="ECO:0000313" key="3">
    <source>
        <dbReference type="Proteomes" id="UP001600888"/>
    </source>
</evidence>
<dbReference type="EMBL" id="JBAWTH010000050">
    <property type="protein sequence ID" value="KAL2282382.1"/>
    <property type="molecule type" value="Genomic_DNA"/>
</dbReference>
<sequence>MPRQGEGHIAHNAIDANVHPIVYGAGDAKTDEVNRAKKTAPLPEPKKGLAAEGVHASGGLSEPFKKHPDAGQGAPKS</sequence>